<sequence>MLSDREPLPLSYVTLQEQRCVLRWFLPRGNLCTLFELLYTLQVKDSPPNIFECQLRLWSQWFELWSEKERNSFLHILEERDLVFVAYFYRGVAGTAGRDGGIRKILGGNWSLTTMTIIHYTSTCPVCVSFMPATEETEECAIMRGNSVTK</sequence>
<proteinExistence type="predicted"/>
<dbReference type="AlphaFoldDB" id="A0A8C7FTZ3"/>
<evidence type="ECO:0000313" key="2">
    <source>
        <dbReference type="Proteomes" id="UP000694557"/>
    </source>
</evidence>
<dbReference type="Proteomes" id="UP000694557">
    <property type="component" value="Unassembled WGS sequence"/>
</dbReference>
<dbReference type="InterPro" id="IPR028019">
    <property type="entry name" value="DUF4508"/>
</dbReference>
<gene>
    <name evidence="1" type="primary">C14orf119</name>
</gene>
<dbReference type="Ensembl" id="ENSOKIT00005034972.1">
    <property type="protein sequence ID" value="ENSOKIP00005033121.1"/>
    <property type="gene ID" value="ENSOKIG00005014223.1"/>
</dbReference>
<dbReference type="PANTHER" id="PTHR16260:SF3">
    <property type="entry name" value="CHROMOSOME 14 OPEN READING FRAME 119-LIKE-RELATED"/>
    <property type="match status" value="1"/>
</dbReference>
<dbReference type="Pfam" id="PF14969">
    <property type="entry name" value="DUF4508"/>
    <property type="match status" value="1"/>
</dbReference>
<reference evidence="1" key="2">
    <citation type="submission" date="2025-09" db="UniProtKB">
        <authorList>
            <consortium name="Ensembl"/>
        </authorList>
    </citation>
    <scope>IDENTIFICATION</scope>
</reference>
<protein>
    <submittedName>
        <fullName evidence="1">Chromosome 14 open reading frame 119</fullName>
    </submittedName>
</protein>
<evidence type="ECO:0000313" key="1">
    <source>
        <dbReference type="Ensembl" id="ENSOKIP00005033121.1"/>
    </source>
</evidence>
<reference evidence="1" key="1">
    <citation type="submission" date="2025-08" db="UniProtKB">
        <authorList>
            <consortium name="Ensembl"/>
        </authorList>
    </citation>
    <scope>IDENTIFICATION</scope>
</reference>
<dbReference type="GeneTree" id="ENSGT00390000007438"/>
<accession>A0A8C7FTZ3</accession>
<keyword evidence="2" id="KW-1185">Reference proteome</keyword>
<organism evidence="1 2">
    <name type="scientific">Oncorhynchus kisutch</name>
    <name type="common">Coho salmon</name>
    <name type="synonym">Salmo kisutch</name>
    <dbReference type="NCBI Taxonomy" id="8019"/>
    <lineage>
        <taxon>Eukaryota</taxon>
        <taxon>Metazoa</taxon>
        <taxon>Chordata</taxon>
        <taxon>Craniata</taxon>
        <taxon>Vertebrata</taxon>
        <taxon>Euteleostomi</taxon>
        <taxon>Actinopterygii</taxon>
        <taxon>Neopterygii</taxon>
        <taxon>Teleostei</taxon>
        <taxon>Protacanthopterygii</taxon>
        <taxon>Salmoniformes</taxon>
        <taxon>Salmonidae</taxon>
        <taxon>Salmoninae</taxon>
        <taxon>Oncorhynchus</taxon>
    </lineage>
</organism>
<dbReference type="PANTHER" id="PTHR16260">
    <property type="entry name" value="SIMILAR TO 1700123O20RIK PROTEIN"/>
    <property type="match status" value="1"/>
</dbReference>
<name>A0A8C7FTZ3_ONCKI</name>